<dbReference type="InterPro" id="IPR006680">
    <property type="entry name" value="Amidohydro-rel"/>
</dbReference>
<name>A0A365UBR3_9RHOB</name>
<evidence type="ECO:0000256" key="8">
    <source>
        <dbReference type="ARBA" id="ARBA00039113"/>
    </source>
</evidence>
<dbReference type="GO" id="GO:0046872">
    <property type="term" value="F:metal ion binding"/>
    <property type="evidence" value="ECO:0007669"/>
    <property type="project" value="UniProtKB-KW"/>
</dbReference>
<evidence type="ECO:0000256" key="6">
    <source>
        <dbReference type="ARBA" id="ARBA00022833"/>
    </source>
</evidence>
<dbReference type="SUPFAM" id="SSF51338">
    <property type="entry name" value="Composite domain of metallo-dependent hydrolases"/>
    <property type="match status" value="2"/>
</dbReference>
<protein>
    <recommendedName>
        <fullName evidence="10">D-hydantoinase/dihydropyrimidinase</fullName>
        <ecNumber evidence="8">3.5.2.2</ecNumber>
    </recommendedName>
</protein>
<comment type="subunit">
    <text evidence="3">Homotetramer.</text>
</comment>
<evidence type="ECO:0000313" key="14">
    <source>
        <dbReference type="Proteomes" id="UP000253370"/>
    </source>
</evidence>
<keyword evidence="14" id="KW-1185">Reference proteome</keyword>
<dbReference type="Gene3D" id="3.20.20.140">
    <property type="entry name" value="Metal-dependent hydrolases"/>
    <property type="match status" value="1"/>
</dbReference>
<comment type="similarity">
    <text evidence="2">Belongs to the metallo-dependent hydrolases superfamily. Hydantoinase/dihydropyrimidinase family.</text>
</comment>
<evidence type="ECO:0000256" key="2">
    <source>
        <dbReference type="ARBA" id="ARBA00008829"/>
    </source>
</evidence>
<dbReference type="AlphaFoldDB" id="A0A365UBR3"/>
<dbReference type="InterPro" id="IPR032466">
    <property type="entry name" value="Metal_Hydrolase"/>
</dbReference>
<evidence type="ECO:0000256" key="10">
    <source>
        <dbReference type="ARBA" id="ARBA00074385"/>
    </source>
</evidence>
<dbReference type="InterPro" id="IPR011778">
    <property type="entry name" value="Hydantoinase/dihydroPyrase"/>
</dbReference>
<dbReference type="PANTHER" id="PTHR11647:SF1">
    <property type="entry name" value="COLLAPSIN RESPONSE MEDIATOR PROTEIN"/>
    <property type="match status" value="1"/>
</dbReference>
<evidence type="ECO:0000256" key="3">
    <source>
        <dbReference type="ARBA" id="ARBA00011881"/>
    </source>
</evidence>
<dbReference type="EC" id="3.5.2.2" evidence="8"/>
<comment type="function">
    <text evidence="9">Catalyzes the hydrolysis of dihydropyrimidines and of the structurally related DL-5-mono-substituted hydantoins, to produce N-carbamoyl-D-amino acids.</text>
</comment>
<evidence type="ECO:0000313" key="13">
    <source>
        <dbReference type="EMBL" id="RBI85898.1"/>
    </source>
</evidence>
<dbReference type="NCBIfam" id="TIGR02033">
    <property type="entry name" value="D-hydantoinase"/>
    <property type="match status" value="1"/>
</dbReference>
<dbReference type="GO" id="GO:0055086">
    <property type="term" value="P:nucleobase-containing small molecule metabolic process"/>
    <property type="evidence" value="ECO:0007669"/>
    <property type="project" value="UniProtKB-ARBA"/>
</dbReference>
<evidence type="ECO:0000259" key="12">
    <source>
        <dbReference type="Pfam" id="PF01979"/>
    </source>
</evidence>
<keyword evidence="6" id="KW-0862">Zinc</keyword>
<comment type="cofactor">
    <cofactor evidence="1">
        <name>Zn(2+)</name>
        <dbReference type="ChEBI" id="CHEBI:29105"/>
    </cofactor>
</comment>
<sequence>MSKVIKGGTIVTADLIYDADVLVENGRIAEIGKDLKGDEVLDATGCYVMPGGIDPHTHMEMPFMGTYSTDDFESGTRAALSGGTTMVVDFALPQPGQGLLDAIQMWDNKSTRANCDYSFHMAITWWGEQVFNEMKDATERGINTFKHFMAYKGALMVNDDELFASFQRVKELGGIPLVHAENGDVVADLQQKYLSEGNNGPEAHAYSRPPEVEGEAANRAIMIADMAGVPLYIVHVSCEQAHEAIRRARMQGKRVWGEPLIQHLTLDESEYFDKDWDHAARRVMSPPFRNKQHQDSLWNGLASGSLSVVATDHCAFTTDQKRYGVGDFTKIPNGTGGLEDRMPMLWTYGVGTGRLTMQEFVAVTSTNIAKILNIYPRKGAILEGADADIVVWDPAKEKTISAKTQQSAIDYNVFEGKHVKGLPRFTLTRGKVAVHDGEIRTEEGHGEFVKRPPNGPVNKALSTWKELTAPRKVERTGIPASGV</sequence>
<accession>A0A365UBR3</accession>
<organism evidence="13 14">
    <name type="scientific">Rhodosalinus halophilus</name>
    <dbReference type="NCBI Taxonomy" id="2259333"/>
    <lineage>
        <taxon>Bacteria</taxon>
        <taxon>Pseudomonadati</taxon>
        <taxon>Pseudomonadota</taxon>
        <taxon>Alphaproteobacteria</taxon>
        <taxon>Rhodobacterales</taxon>
        <taxon>Paracoccaceae</taxon>
        <taxon>Rhodosalinus</taxon>
    </lineage>
</organism>
<evidence type="ECO:0000256" key="5">
    <source>
        <dbReference type="ARBA" id="ARBA00022801"/>
    </source>
</evidence>
<dbReference type="SUPFAM" id="SSF51556">
    <property type="entry name" value="Metallo-dependent hydrolases"/>
    <property type="match status" value="1"/>
</dbReference>
<reference evidence="13 14" key="1">
    <citation type="submission" date="2018-07" db="EMBL/GenBank/DDBJ databases">
        <title>Rhodosalinus sp. strain E84T genomic sequence and assembly.</title>
        <authorList>
            <person name="Liu Z.-W."/>
            <person name="Lu D.-C."/>
        </authorList>
    </citation>
    <scope>NUCLEOTIDE SEQUENCE [LARGE SCALE GENOMIC DNA]</scope>
    <source>
        <strain evidence="13 14">E84</strain>
    </source>
</reference>
<feature type="domain" description="Amidohydrolase-related" evidence="12">
    <location>
        <begin position="47"/>
        <end position="417"/>
    </location>
</feature>
<dbReference type="GO" id="GO:0072527">
    <property type="term" value="P:pyrimidine-containing compound metabolic process"/>
    <property type="evidence" value="ECO:0007669"/>
    <property type="project" value="UniProtKB-ARBA"/>
</dbReference>
<dbReference type="GO" id="GO:0005829">
    <property type="term" value="C:cytosol"/>
    <property type="evidence" value="ECO:0007669"/>
    <property type="project" value="TreeGrafter"/>
</dbReference>
<keyword evidence="4" id="KW-0479">Metal-binding</keyword>
<dbReference type="GO" id="GO:0004157">
    <property type="term" value="F:dihydropyrimidinase activity"/>
    <property type="evidence" value="ECO:0007669"/>
    <property type="project" value="UniProtKB-EC"/>
</dbReference>
<gene>
    <name evidence="13" type="primary">hydA</name>
    <name evidence="13" type="ORF">DRV85_09275</name>
</gene>
<comment type="catalytic activity">
    <reaction evidence="7">
        <text>5,6-dihydrouracil + H2O = 3-(carbamoylamino)propanoate + H(+)</text>
        <dbReference type="Rhea" id="RHEA:16121"/>
        <dbReference type="ChEBI" id="CHEBI:11892"/>
        <dbReference type="ChEBI" id="CHEBI:15377"/>
        <dbReference type="ChEBI" id="CHEBI:15378"/>
        <dbReference type="ChEBI" id="CHEBI:15901"/>
        <dbReference type="EC" id="3.5.2.2"/>
    </reaction>
</comment>
<dbReference type="CDD" id="cd01314">
    <property type="entry name" value="D-HYD"/>
    <property type="match status" value="1"/>
</dbReference>
<dbReference type="Gene3D" id="2.30.40.10">
    <property type="entry name" value="Urease, subunit C, domain 1"/>
    <property type="match status" value="1"/>
</dbReference>
<dbReference type="InterPro" id="IPR050378">
    <property type="entry name" value="Metallo-dep_Hydrolases_sf"/>
</dbReference>
<feature type="modified residue" description="N6-carboxylysine" evidence="11">
    <location>
        <position position="146"/>
    </location>
</feature>
<keyword evidence="5 13" id="KW-0378">Hydrolase</keyword>
<evidence type="ECO:0000256" key="4">
    <source>
        <dbReference type="ARBA" id="ARBA00022723"/>
    </source>
</evidence>
<comment type="caution">
    <text evidence="13">The sequence shown here is derived from an EMBL/GenBank/DDBJ whole genome shotgun (WGS) entry which is preliminary data.</text>
</comment>
<dbReference type="InterPro" id="IPR011059">
    <property type="entry name" value="Metal-dep_hydrolase_composite"/>
</dbReference>
<dbReference type="OrthoDB" id="9775759at2"/>
<dbReference type="PANTHER" id="PTHR11647">
    <property type="entry name" value="HYDRANTOINASE/DIHYDROPYRIMIDINASE FAMILY MEMBER"/>
    <property type="match status" value="1"/>
</dbReference>
<dbReference type="Proteomes" id="UP000253370">
    <property type="component" value="Unassembled WGS sequence"/>
</dbReference>
<dbReference type="Pfam" id="PF01979">
    <property type="entry name" value="Amidohydro_1"/>
    <property type="match status" value="1"/>
</dbReference>
<evidence type="ECO:0000256" key="1">
    <source>
        <dbReference type="ARBA" id="ARBA00001947"/>
    </source>
</evidence>
<dbReference type="EMBL" id="QNTQ01000006">
    <property type="protein sequence ID" value="RBI85898.1"/>
    <property type="molecule type" value="Genomic_DNA"/>
</dbReference>
<evidence type="ECO:0000256" key="11">
    <source>
        <dbReference type="PIRSR" id="PIRSR611778-50"/>
    </source>
</evidence>
<comment type="PTM">
    <text evidence="11">Carbamylation allows a single lysine to coordinate two divalent metal cations.</text>
</comment>
<dbReference type="FunFam" id="3.20.20.140:FF:000001">
    <property type="entry name" value="Dihydropyrimidinase like 3"/>
    <property type="match status" value="1"/>
</dbReference>
<evidence type="ECO:0000256" key="7">
    <source>
        <dbReference type="ARBA" id="ARBA00036696"/>
    </source>
</evidence>
<dbReference type="RefSeq" id="WP_113289157.1">
    <property type="nucleotide sequence ID" value="NZ_QNTQ01000006.1"/>
</dbReference>
<proteinExistence type="inferred from homology"/>
<evidence type="ECO:0000256" key="9">
    <source>
        <dbReference type="ARBA" id="ARBA00054448"/>
    </source>
</evidence>